<feature type="compositionally biased region" description="Basic and acidic residues" evidence="2">
    <location>
        <begin position="1"/>
        <end position="22"/>
    </location>
</feature>
<feature type="region of interest" description="Disordered" evidence="2">
    <location>
        <begin position="1"/>
        <end position="25"/>
    </location>
</feature>
<dbReference type="InterPro" id="IPR001304">
    <property type="entry name" value="C-type_lectin-like"/>
</dbReference>
<dbReference type="PANTHER" id="PTHR22803">
    <property type="entry name" value="MANNOSE, PHOSPHOLIPASE, LECTIN RECEPTOR RELATED"/>
    <property type="match status" value="1"/>
</dbReference>
<dbReference type="PROSITE" id="PS50041">
    <property type="entry name" value="C_TYPE_LECTIN_2"/>
    <property type="match status" value="1"/>
</dbReference>
<evidence type="ECO:0000313" key="4">
    <source>
        <dbReference type="Ensembl" id="ENSDLAP00005064849.1"/>
    </source>
</evidence>
<dbReference type="InterPro" id="IPR016186">
    <property type="entry name" value="C-type_lectin-like/link_sf"/>
</dbReference>
<dbReference type="GeneTree" id="ENSGT01030000234575"/>
<feature type="coiled-coil region" evidence="1">
    <location>
        <begin position="28"/>
        <end position="55"/>
    </location>
</feature>
<keyword evidence="5" id="KW-1185">Reference proteome</keyword>
<dbReference type="InterPro" id="IPR050111">
    <property type="entry name" value="C-type_lectin/snaclec_domain"/>
</dbReference>
<keyword evidence="1" id="KW-0175">Coiled coil</keyword>
<reference evidence="4" key="1">
    <citation type="submission" date="2025-08" db="UniProtKB">
        <authorList>
            <consortium name="Ensembl"/>
        </authorList>
    </citation>
    <scope>IDENTIFICATION</scope>
</reference>
<sequence length="239" mass="27166">GQDIRGKDTVGSKEQRTSEEKTQLSLLVDKTSEEKTQLEVKNKELSLLLDKTSEEKTQLSLLLNNERLSILWGLCDKSTLQCSRCLPGWTEHASRCFFLSHEQKKWEDARRECIGVGGDLAIVLNAADQAFLTKMTYDFTQQNPLVTFHSAWIGLQDMVKEGVFFWTTGGTVRWNVRYWRPQEPNNAVASWDHYKIGQDCVGIVPPKKVGGKGWLNSWDDIVCGGLRHYLCETDALILN</sequence>
<evidence type="ECO:0000256" key="1">
    <source>
        <dbReference type="SAM" id="Coils"/>
    </source>
</evidence>
<protein>
    <recommendedName>
        <fullName evidence="3">C-type lectin domain-containing protein</fullName>
    </recommendedName>
</protein>
<reference evidence="4" key="2">
    <citation type="submission" date="2025-09" db="UniProtKB">
        <authorList>
            <consortium name="Ensembl"/>
        </authorList>
    </citation>
    <scope>IDENTIFICATION</scope>
</reference>
<proteinExistence type="predicted"/>
<dbReference type="Ensembl" id="ENSDLAT00005088395.1">
    <property type="protein sequence ID" value="ENSDLAP00005064849.1"/>
    <property type="gene ID" value="ENSDLAG00005029005.1"/>
</dbReference>
<name>A0A8P4KA70_DICLA</name>
<evidence type="ECO:0000256" key="2">
    <source>
        <dbReference type="SAM" id="MobiDB-lite"/>
    </source>
</evidence>
<dbReference type="Proteomes" id="UP000694389">
    <property type="component" value="Unassembled WGS sequence"/>
</dbReference>
<evidence type="ECO:0000313" key="5">
    <source>
        <dbReference type="Proteomes" id="UP000694389"/>
    </source>
</evidence>
<dbReference type="SUPFAM" id="SSF56436">
    <property type="entry name" value="C-type lectin-like"/>
    <property type="match status" value="1"/>
</dbReference>
<accession>A0A8P4KA70</accession>
<dbReference type="AlphaFoldDB" id="A0A8P4KA70"/>
<dbReference type="Gene3D" id="3.10.100.10">
    <property type="entry name" value="Mannose-Binding Protein A, subunit A"/>
    <property type="match status" value="1"/>
</dbReference>
<feature type="domain" description="C-type lectin" evidence="3">
    <location>
        <begin position="92"/>
        <end position="232"/>
    </location>
</feature>
<dbReference type="SMART" id="SM00034">
    <property type="entry name" value="CLECT"/>
    <property type="match status" value="1"/>
</dbReference>
<dbReference type="InterPro" id="IPR016187">
    <property type="entry name" value="CTDL_fold"/>
</dbReference>
<evidence type="ECO:0000259" key="3">
    <source>
        <dbReference type="PROSITE" id="PS50041"/>
    </source>
</evidence>
<dbReference type="Pfam" id="PF00059">
    <property type="entry name" value="Lectin_C"/>
    <property type="match status" value="1"/>
</dbReference>
<organism evidence="4 5">
    <name type="scientific">Dicentrarchus labrax</name>
    <name type="common">European seabass</name>
    <name type="synonym">Morone labrax</name>
    <dbReference type="NCBI Taxonomy" id="13489"/>
    <lineage>
        <taxon>Eukaryota</taxon>
        <taxon>Metazoa</taxon>
        <taxon>Chordata</taxon>
        <taxon>Craniata</taxon>
        <taxon>Vertebrata</taxon>
        <taxon>Euteleostomi</taxon>
        <taxon>Actinopterygii</taxon>
        <taxon>Neopterygii</taxon>
        <taxon>Teleostei</taxon>
        <taxon>Neoteleostei</taxon>
        <taxon>Acanthomorphata</taxon>
        <taxon>Eupercaria</taxon>
        <taxon>Moronidae</taxon>
        <taxon>Dicentrarchus</taxon>
    </lineage>
</organism>